<dbReference type="Proteomes" id="UP000009398">
    <property type="component" value="Segment"/>
</dbReference>
<dbReference type="GeneID" id="14181781"/>
<organism evidence="1 2">
    <name type="scientific">Vibrio phage vB_VpaS_MAR10</name>
    <dbReference type="NCBI Taxonomy" id="1229755"/>
    <lineage>
        <taxon>Viruses</taxon>
        <taxon>Duplodnaviria</taxon>
        <taxon>Heunggongvirae</taxon>
        <taxon>Uroviricota</taxon>
        <taxon>Caudoviricetes</taxon>
        <taxon>Mardecavirus</taxon>
        <taxon>Mardecavirus MAR10</taxon>
    </lineage>
</organism>
<evidence type="ECO:0000313" key="2">
    <source>
        <dbReference type="Proteomes" id="UP000009398"/>
    </source>
</evidence>
<accession>K7RFK1</accession>
<dbReference type="KEGG" id="vg:14181781"/>
<sequence>MGGGKGSKSQVTGYKYYGSMHLVLCHRGIESIDRIRVGDKVVSSEVITRSNNLKLMDKWNTFGGDKREGGVVGFTKFFFGDDDQYVSSVIDGLFESGIAYRGVVSAVMPKMYFSANNPYIKPWSFRVRSFPDTPGLSRTHVKIAISDGVENMNPAHIIYACLVSRSDRWGLGLNYQDDIDVGSFASAAQIMYTEKLGLGISWDNNAGVDDFIQEILRHIDGALFVDQTSGKLKLKLFRGDYKVEDLDTLDGSIIHDIEKFDYPQWGNITTQVTVSYVDAAEGKHKPVTVHNVAARDIQGRDVAAELKFPGINNKWLANRIASRELNQLSRRLVNGVLICNRKASKYSIGDVVIVDLPERELDKLVMRVIEKAYGSELDEKVRLTVVEDTFKTVDPLVTDDSDSSWTSPDKAPEPVDYQKLTEATYWEVVSFVGDSPIDWDTLGDNFGFVRTLAVSDVGFGYDIYSTTGGSSGTFEDKSDGQFTNRGQLTAALPINTPAETKVLVKNLQDKSIVPTNVPVLIGAEWCWLKAFNQLTGEMTVLRGINDTVPAAHAIDTEVWVCRDVGTSFDTTKYLVGQTATVKLLTKTPSGTLALNRAPSASITLSNRAHRPYPPARLRINGSYLATSSGERLKVEWVHRNRLMQSDKVPMSQADGSIASEAGVTYELAIKGAVSGTALIDKKGITGTLEEINQKDHLYKLSRADKQVRVELQSRRAYGKSTLTSFTKWNHLVTWNPPETDTVTPEGGQAYKLGDRVNDIHLQYKDSYAEYKFDLSADRARNNALTIEVRKTNMQGEMIQVEVFRNNSRVYNSTKQVGSIWRVSSLQEGAYRIKMSNKSTVTDVNMLARLVPA</sequence>
<proteinExistence type="predicted"/>
<evidence type="ECO:0000313" key="1">
    <source>
        <dbReference type="EMBL" id="AFV81282.1"/>
    </source>
</evidence>
<dbReference type="RefSeq" id="YP_007111896.1">
    <property type="nucleotide sequence ID" value="NC_019713.1"/>
</dbReference>
<protein>
    <submittedName>
        <fullName evidence="1">Uncharacterized protein</fullName>
    </submittedName>
</protein>
<gene>
    <name evidence="1" type="ORF">MAR10_049</name>
</gene>
<dbReference type="EMBL" id="JX556418">
    <property type="protein sequence ID" value="AFV81282.1"/>
    <property type="molecule type" value="Genomic_DNA"/>
</dbReference>
<keyword evidence="2" id="KW-1185">Reference proteome</keyword>
<name>K7RFK1_9CAUD</name>
<dbReference type="OrthoDB" id="9860at10239"/>
<reference evidence="1 2" key="1">
    <citation type="journal article" date="2012" name="J. Virol.">
        <title>Genome Sequence of Temperate Vibrio parahaemolyticus Bacteriophage vB_VpaS_MAR10.</title>
        <authorList>
            <person name="Alanis Villa A."/>
            <person name="Kropinski A.M."/>
            <person name="Abbasifar R."/>
            <person name="Abbasifar A."/>
            <person name="Griffiths M.W."/>
        </authorList>
    </citation>
    <scope>NUCLEOTIDE SEQUENCE [LARGE SCALE GENOMIC DNA]</scope>
</reference>